<evidence type="ECO:0000256" key="1">
    <source>
        <dbReference type="SAM" id="Coils"/>
    </source>
</evidence>
<evidence type="ECO:0008006" key="4">
    <source>
        <dbReference type="Google" id="ProtNLM"/>
    </source>
</evidence>
<protein>
    <recommendedName>
        <fullName evidence="4">DUF72 domain-containing protein</fullName>
    </recommendedName>
</protein>
<dbReference type="SUPFAM" id="SSF48371">
    <property type="entry name" value="ARM repeat"/>
    <property type="match status" value="1"/>
</dbReference>
<dbReference type="AlphaFoldDB" id="A0A371QY96"/>
<feature type="coiled-coil region" evidence="1">
    <location>
        <begin position="332"/>
        <end position="363"/>
    </location>
</feature>
<dbReference type="EMBL" id="NMUE01000020">
    <property type="protein sequence ID" value="RFA95667.1"/>
    <property type="molecule type" value="Genomic_DNA"/>
</dbReference>
<dbReference type="Gene3D" id="3.20.20.410">
    <property type="entry name" value="Protein of unknown function UPF0759"/>
    <property type="match status" value="1"/>
</dbReference>
<evidence type="ECO:0000313" key="2">
    <source>
        <dbReference type="EMBL" id="RFA95667.1"/>
    </source>
</evidence>
<dbReference type="Pfam" id="PF13646">
    <property type="entry name" value="HEAT_2"/>
    <property type="match status" value="1"/>
</dbReference>
<dbReference type="SUPFAM" id="SSF117396">
    <property type="entry name" value="TM1631-like"/>
    <property type="match status" value="1"/>
</dbReference>
<dbReference type="InterPro" id="IPR002763">
    <property type="entry name" value="DUF72"/>
</dbReference>
<name>A0A371QY96_9CREN</name>
<sequence>MEIYVGTSGWLYSWNLGKSLKWYVENSGLNSVELNSSFYRMPSEKQVGSWAEAGRGLRWAVKVYRGVTHYRKLSERALELLRRFLALFRPMEDLIDFYLFQMPPSFKKTAENMSRIEKIALLLGERAAFEFRHPSWFTEGVVEWAEGIGAVLVSVDSPEISWIVSTRGVVYLRMHGRTFWYSHFYDEEELREAARALGKVKWEFAEFSLKKALEYPSHLDVIKRGALEGLAELGTEEALKIVLRHAEPGMPTPVRVSAVQSLAKFGPRKEVIDALKRYMRDDNFRVRYAAVTAALELLEPRLLQDLQERAEQDIDGRIRRVAREIVEKIKKSMERGAEYQKLREEVEKLREEYRKLLDRIARLEK</sequence>
<dbReference type="RefSeq" id="WP_116421232.1">
    <property type="nucleotide sequence ID" value="NZ_NMUE01000020.1"/>
</dbReference>
<dbReference type="InterPro" id="IPR036520">
    <property type="entry name" value="UPF0759_sf"/>
</dbReference>
<dbReference type="InterPro" id="IPR016024">
    <property type="entry name" value="ARM-type_fold"/>
</dbReference>
<accession>A0A371QY96</accession>
<reference evidence="2 3" key="1">
    <citation type="submission" date="2017-07" db="EMBL/GenBank/DDBJ databases">
        <title>Draft genome sequence of aerobic hyperthermophilic archaea, Pyrobaculum aerophilum YKB31 and YKB32.</title>
        <authorList>
            <person name="Mochizuki T."/>
            <person name="Berliner A.J."/>
            <person name="Yoshida-Takashima Y."/>
            <person name="Takaki Y."/>
            <person name="Nunoura T."/>
            <person name="Takai K."/>
        </authorList>
    </citation>
    <scope>NUCLEOTIDE SEQUENCE [LARGE SCALE GENOMIC DNA]</scope>
    <source>
        <strain evidence="2 3">YKB31</strain>
    </source>
</reference>
<organism evidence="2 3">
    <name type="scientific">Pyrobaculum aerophilum</name>
    <dbReference type="NCBI Taxonomy" id="13773"/>
    <lineage>
        <taxon>Archaea</taxon>
        <taxon>Thermoproteota</taxon>
        <taxon>Thermoprotei</taxon>
        <taxon>Thermoproteales</taxon>
        <taxon>Thermoproteaceae</taxon>
        <taxon>Pyrobaculum</taxon>
    </lineage>
</organism>
<comment type="caution">
    <text evidence="2">The sequence shown here is derived from an EMBL/GenBank/DDBJ whole genome shotgun (WGS) entry which is preliminary data.</text>
</comment>
<dbReference type="Proteomes" id="UP000257123">
    <property type="component" value="Unassembled WGS sequence"/>
</dbReference>
<gene>
    <name evidence="2" type="ORF">CGL51_07180</name>
</gene>
<dbReference type="Gene3D" id="1.25.10.10">
    <property type="entry name" value="Leucine-rich Repeat Variant"/>
    <property type="match status" value="1"/>
</dbReference>
<dbReference type="PANTHER" id="PTHR30348">
    <property type="entry name" value="UNCHARACTERIZED PROTEIN YECE"/>
    <property type="match status" value="1"/>
</dbReference>
<dbReference type="Pfam" id="PF01904">
    <property type="entry name" value="DUF72"/>
    <property type="match status" value="1"/>
</dbReference>
<dbReference type="InterPro" id="IPR011989">
    <property type="entry name" value="ARM-like"/>
</dbReference>
<evidence type="ECO:0000313" key="3">
    <source>
        <dbReference type="Proteomes" id="UP000257123"/>
    </source>
</evidence>
<proteinExistence type="predicted"/>
<keyword evidence="1" id="KW-0175">Coiled coil</keyword>
<dbReference type="PANTHER" id="PTHR30348:SF4">
    <property type="entry name" value="DUF72 DOMAIN-CONTAINING PROTEIN"/>
    <property type="match status" value="1"/>
</dbReference>